<accession>A0A175RHM8</accession>
<evidence type="ECO:0000259" key="1">
    <source>
        <dbReference type="Pfam" id="PF12766"/>
    </source>
</evidence>
<dbReference type="SUPFAM" id="SSF50475">
    <property type="entry name" value="FMN-binding split barrel"/>
    <property type="match status" value="1"/>
</dbReference>
<dbReference type="PANTHER" id="PTHR28243:SF1">
    <property type="entry name" value="PYRIDOXAMINE 5'-PHOSPHATE OXIDASE ALR4036 FAMILY FMN-BINDING DOMAIN-CONTAINING PROTEIN"/>
    <property type="match status" value="1"/>
</dbReference>
<dbReference type="GO" id="GO:0010181">
    <property type="term" value="F:FMN binding"/>
    <property type="evidence" value="ECO:0007669"/>
    <property type="project" value="InterPro"/>
</dbReference>
<dbReference type="InterPro" id="IPR012349">
    <property type="entry name" value="Split_barrel_FMN-bd"/>
</dbReference>
<dbReference type="PANTHER" id="PTHR28243">
    <property type="entry name" value="AGL049CP"/>
    <property type="match status" value="1"/>
</dbReference>
<sequence length="185" mass="21072">MEASIWQRWEEAVLDRRHPFRLLTVSTIGVEGAPRARMVVLRDVASTQRRLSFHTDARSSKVGDIAADTRVSLLVWDEDDRVQLRAEGEASLWRTSIKEGAEAFRGLSDDARNAYRGPVAAGLPIDHPDAARPEIVADHDMAEQNFVLVRCVIRRLEWLQLQDGRQSRAEFLYSERGAIRRWIAP</sequence>
<keyword evidence="3" id="KW-1185">Reference proteome</keyword>
<comment type="caution">
    <text evidence="2">The sequence shown here is derived from an EMBL/GenBank/DDBJ whole genome shotgun (WGS) entry which is preliminary data.</text>
</comment>
<evidence type="ECO:0000313" key="3">
    <source>
        <dbReference type="Proteomes" id="UP000078529"/>
    </source>
</evidence>
<proteinExistence type="predicted"/>
<dbReference type="InterPro" id="IPR024624">
    <property type="entry name" value="Pyridox_Oxase_Alr4036_FMN-bd"/>
</dbReference>
<dbReference type="AlphaFoldDB" id="A0A175RHM8"/>
<evidence type="ECO:0000313" key="2">
    <source>
        <dbReference type="EMBL" id="KTR02881.1"/>
    </source>
</evidence>
<dbReference type="Gene3D" id="2.30.110.10">
    <property type="entry name" value="Electron Transport, Fmn-binding Protein, Chain A"/>
    <property type="match status" value="1"/>
</dbReference>
<dbReference type="Pfam" id="PF12766">
    <property type="entry name" value="Pyridox_oxase_2"/>
    <property type="match status" value="1"/>
</dbReference>
<gene>
    <name evidence="2" type="ORF">NS365_20255</name>
</gene>
<dbReference type="Proteomes" id="UP000078529">
    <property type="component" value="Unassembled WGS sequence"/>
</dbReference>
<dbReference type="EMBL" id="LDQA01000065">
    <property type="protein sequence ID" value="KTR02881.1"/>
    <property type="molecule type" value="Genomic_DNA"/>
</dbReference>
<name>A0A175RHM8_9HYPH</name>
<reference evidence="2 3" key="1">
    <citation type="journal article" date="2016" name="Front. Microbiol.">
        <title>Genomic Resource of Rice Seed Associated Bacteria.</title>
        <authorList>
            <person name="Midha S."/>
            <person name="Bansal K."/>
            <person name="Sharma S."/>
            <person name="Kumar N."/>
            <person name="Patil P.P."/>
            <person name="Chaudhry V."/>
            <person name="Patil P.B."/>
        </authorList>
    </citation>
    <scope>NUCLEOTIDE SEQUENCE [LARGE SCALE GENOMIC DNA]</scope>
    <source>
        <strain evidence="2 3">NS365</strain>
    </source>
</reference>
<feature type="domain" description="Pyridoxamine 5'-phosphate oxidase Alr4036 family FMN-binding" evidence="1">
    <location>
        <begin position="15"/>
        <end position="92"/>
    </location>
</feature>
<protein>
    <recommendedName>
        <fullName evidence="1">Pyridoxamine 5'-phosphate oxidase Alr4036 family FMN-binding domain-containing protein</fullName>
    </recommendedName>
</protein>
<organism evidence="2 3">
    <name type="scientific">Aureimonas ureilytica</name>
    <dbReference type="NCBI Taxonomy" id="401562"/>
    <lineage>
        <taxon>Bacteria</taxon>
        <taxon>Pseudomonadati</taxon>
        <taxon>Pseudomonadota</taxon>
        <taxon>Alphaproteobacteria</taxon>
        <taxon>Hyphomicrobiales</taxon>
        <taxon>Aurantimonadaceae</taxon>
        <taxon>Aureimonas</taxon>
    </lineage>
</organism>